<gene>
    <name evidence="2" type="ORF">ESP62_007295</name>
</gene>
<feature type="region of interest" description="Disordered" evidence="1">
    <location>
        <begin position="69"/>
        <end position="111"/>
    </location>
</feature>
<dbReference type="EMBL" id="SDPP02000002">
    <property type="protein sequence ID" value="KAA1378178.1"/>
    <property type="molecule type" value="Genomic_DNA"/>
</dbReference>
<dbReference type="RefSeq" id="WP_129183182.1">
    <property type="nucleotide sequence ID" value="NZ_JAGIOG010000001.1"/>
</dbReference>
<comment type="caution">
    <text evidence="2">The sequence shown here is derived from an EMBL/GenBank/DDBJ whole genome shotgun (WGS) entry which is preliminary data.</text>
</comment>
<keyword evidence="3" id="KW-1185">Reference proteome</keyword>
<dbReference type="Proteomes" id="UP001515100">
    <property type="component" value="Unassembled WGS sequence"/>
</dbReference>
<reference evidence="2" key="1">
    <citation type="submission" date="2019-09" db="EMBL/GenBank/DDBJ databases">
        <authorList>
            <person name="Li J."/>
        </authorList>
    </citation>
    <scope>NUCLEOTIDE SEQUENCE [LARGE SCALE GENOMIC DNA]</scope>
    <source>
        <strain evidence="2">NRBC 14897</strain>
    </source>
</reference>
<evidence type="ECO:0000313" key="2">
    <source>
        <dbReference type="EMBL" id="KAA1378178.1"/>
    </source>
</evidence>
<name>A0A641ALL5_9ACTN</name>
<evidence type="ECO:0000313" key="3">
    <source>
        <dbReference type="Proteomes" id="UP001515100"/>
    </source>
</evidence>
<protein>
    <submittedName>
        <fullName evidence="2">Uncharacterized protein</fullName>
    </submittedName>
</protein>
<dbReference type="OrthoDB" id="3786679at2"/>
<proteinExistence type="predicted"/>
<accession>A0A641ALL5</accession>
<dbReference type="AlphaFoldDB" id="A0A641ALL5"/>
<sequence length="111" mass="12185">MVTYPPQAMSTGDQVFLSPRQVFSRYGWGRTKGYEMLKSPSFPNAIGGKYRLDSLIQWENWLLGGGELAADPTPLSDGADTSEHDRNTSATTVAPVRPRRRTRGSVLNGAI</sequence>
<evidence type="ECO:0000256" key="1">
    <source>
        <dbReference type="SAM" id="MobiDB-lite"/>
    </source>
</evidence>
<organism evidence="2 3">
    <name type="scientific">Aeromicrobium fastidiosum</name>
    <dbReference type="NCBI Taxonomy" id="52699"/>
    <lineage>
        <taxon>Bacteria</taxon>
        <taxon>Bacillati</taxon>
        <taxon>Actinomycetota</taxon>
        <taxon>Actinomycetes</taxon>
        <taxon>Propionibacteriales</taxon>
        <taxon>Nocardioidaceae</taxon>
        <taxon>Aeromicrobium</taxon>
    </lineage>
</organism>